<gene>
    <name evidence="2" type="ORF">PICST_79392</name>
</gene>
<protein>
    <submittedName>
        <fullName evidence="2">Uncharacterized protein</fullName>
    </submittedName>
</protein>
<dbReference type="HOGENOM" id="CLU_2489457_0_0_1"/>
<evidence type="ECO:0000313" key="3">
    <source>
        <dbReference type="Proteomes" id="UP000002258"/>
    </source>
</evidence>
<evidence type="ECO:0000313" key="2">
    <source>
        <dbReference type="EMBL" id="ABN68282.2"/>
    </source>
</evidence>
<name>A3LZ56_PICST</name>
<dbReference type="EMBL" id="CP000501">
    <property type="protein sequence ID" value="ABN68282.2"/>
    <property type="molecule type" value="Genomic_DNA"/>
</dbReference>
<dbReference type="RefSeq" id="XP_001386311.2">
    <property type="nucleotide sequence ID" value="XM_001386274.1"/>
</dbReference>
<feature type="non-terminal residue" evidence="2">
    <location>
        <position position="1"/>
    </location>
</feature>
<feature type="non-terminal residue" evidence="2">
    <location>
        <position position="87"/>
    </location>
</feature>
<reference evidence="2 3" key="1">
    <citation type="journal article" date="2007" name="Nat. Biotechnol.">
        <title>Genome sequence of the lignocellulose-bioconverting and xylose-fermenting yeast Pichia stipitis.</title>
        <authorList>
            <person name="Jeffries T.W."/>
            <person name="Grigoriev I.V."/>
            <person name="Grimwood J."/>
            <person name="Laplaza J.M."/>
            <person name="Aerts A."/>
            <person name="Salamov A."/>
            <person name="Schmutz J."/>
            <person name="Lindquist E."/>
            <person name="Dehal P."/>
            <person name="Shapiro H."/>
            <person name="Jin Y.S."/>
            <person name="Passoth V."/>
            <person name="Richardson P.M."/>
        </authorList>
    </citation>
    <scope>NUCLEOTIDE SEQUENCE [LARGE SCALE GENOMIC DNA]</scope>
    <source>
        <strain evidence="3">ATCC 58785 / CBS 6054 / NBRC 10063 / NRRL Y-11545</strain>
    </source>
</reference>
<organism evidence="2 3">
    <name type="scientific">Scheffersomyces stipitis (strain ATCC 58785 / CBS 6054 / NBRC 10063 / NRRL Y-11545)</name>
    <name type="common">Yeast</name>
    <name type="synonym">Pichia stipitis</name>
    <dbReference type="NCBI Taxonomy" id="322104"/>
    <lineage>
        <taxon>Eukaryota</taxon>
        <taxon>Fungi</taxon>
        <taxon>Dikarya</taxon>
        <taxon>Ascomycota</taxon>
        <taxon>Saccharomycotina</taxon>
        <taxon>Pichiomycetes</taxon>
        <taxon>Debaryomycetaceae</taxon>
        <taxon>Scheffersomyces</taxon>
    </lineage>
</organism>
<dbReference type="InParanoid" id="A3LZ56"/>
<dbReference type="KEGG" id="pic:PICST_79392"/>
<accession>A3LZ56</accession>
<evidence type="ECO:0000256" key="1">
    <source>
        <dbReference type="SAM" id="MobiDB-lite"/>
    </source>
</evidence>
<dbReference type="Proteomes" id="UP000002258">
    <property type="component" value="Chromosome 7"/>
</dbReference>
<feature type="region of interest" description="Disordered" evidence="1">
    <location>
        <begin position="66"/>
        <end position="87"/>
    </location>
</feature>
<keyword evidence="3" id="KW-1185">Reference proteome</keyword>
<proteinExistence type="predicted"/>
<feature type="compositionally biased region" description="Basic and acidic residues" evidence="1">
    <location>
        <begin position="77"/>
        <end position="87"/>
    </location>
</feature>
<sequence>IAQLPTPILNNGSFINYSTLSANSSLLNNSPIQETTALELPKQRSPKTRLNYNNTQNLNQTVNQINNQIGNSANYQHNDHQDQVSVV</sequence>
<dbReference type="GeneID" id="4840444"/>
<dbReference type="AlphaFoldDB" id="A3LZ56"/>